<dbReference type="PROSITE" id="PS50102">
    <property type="entry name" value="RRM"/>
    <property type="match status" value="1"/>
</dbReference>
<dbReference type="GO" id="GO:0003729">
    <property type="term" value="F:mRNA binding"/>
    <property type="evidence" value="ECO:0007669"/>
    <property type="project" value="TreeGrafter"/>
</dbReference>
<evidence type="ECO:0000313" key="6">
    <source>
        <dbReference type="Proteomes" id="UP001157974"/>
    </source>
</evidence>
<gene>
    <name evidence="5" type="ORF">NDN08_000180</name>
</gene>
<keyword evidence="1 2" id="KW-0694">RNA-binding</keyword>
<feature type="region of interest" description="Disordered" evidence="3">
    <location>
        <begin position="167"/>
        <end position="223"/>
    </location>
</feature>
<dbReference type="PANTHER" id="PTHR19965:SF35">
    <property type="entry name" value="RNA ANNEALING PROTEIN YRA1"/>
    <property type="match status" value="1"/>
</dbReference>
<dbReference type="Gene3D" id="3.30.70.330">
    <property type="match status" value="1"/>
</dbReference>
<dbReference type="InterPro" id="IPR051229">
    <property type="entry name" value="ALYREF_mRNA_export"/>
</dbReference>
<dbReference type="CDD" id="cd12418">
    <property type="entry name" value="RRM_Aly_REF_like"/>
    <property type="match status" value="1"/>
</dbReference>
<feature type="region of interest" description="Disordered" evidence="3">
    <location>
        <begin position="1"/>
        <end position="72"/>
    </location>
</feature>
<evidence type="ECO:0000256" key="2">
    <source>
        <dbReference type="PROSITE-ProRule" id="PRU00176"/>
    </source>
</evidence>
<evidence type="ECO:0000313" key="5">
    <source>
        <dbReference type="EMBL" id="KAJ8900881.1"/>
    </source>
</evidence>
<dbReference type="SMART" id="SM00360">
    <property type="entry name" value="RRM"/>
    <property type="match status" value="1"/>
</dbReference>
<dbReference type="PANTHER" id="PTHR19965">
    <property type="entry name" value="RNA AND EXPORT FACTOR BINDING PROTEIN"/>
    <property type="match status" value="1"/>
</dbReference>
<dbReference type="SUPFAM" id="SSF54928">
    <property type="entry name" value="RNA-binding domain, RBD"/>
    <property type="match status" value="1"/>
</dbReference>
<feature type="compositionally biased region" description="Basic and acidic residues" evidence="3">
    <location>
        <begin position="1"/>
        <end position="25"/>
    </location>
</feature>
<feature type="compositionally biased region" description="Basic residues" evidence="3">
    <location>
        <begin position="205"/>
        <end position="216"/>
    </location>
</feature>
<name>A0AAV8UJN8_9RHOD</name>
<dbReference type="AlphaFoldDB" id="A0AAV8UJN8"/>
<proteinExistence type="predicted"/>
<feature type="compositionally biased region" description="Basic residues" evidence="3">
    <location>
        <begin position="26"/>
        <end position="40"/>
    </location>
</feature>
<dbReference type="Pfam" id="PF00076">
    <property type="entry name" value="RRM_1"/>
    <property type="match status" value="1"/>
</dbReference>
<protein>
    <recommendedName>
        <fullName evidence="4">RRM domain-containing protein</fullName>
    </recommendedName>
</protein>
<dbReference type="EMBL" id="JAMWBK010000013">
    <property type="protein sequence ID" value="KAJ8900881.1"/>
    <property type="molecule type" value="Genomic_DNA"/>
</dbReference>
<dbReference type="GO" id="GO:0005634">
    <property type="term" value="C:nucleus"/>
    <property type="evidence" value="ECO:0007669"/>
    <property type="project" value="TreeGrafter"/>
</dbReference>
<keyword evidence="6" id="KW-1185">Reference proteome</keyword>
<evidence type="ECO:0000256" key="1">
    <source>
        <dbReference type="ARBA" id="ARBA00022884"/>
    </source>
</evidence>
<organism evidence="5 6">
    <name type="scientific">Rhodosorus marinus</name>
    <dbReference type="NCBI Taxonomy" id="101924"/>
    <lineage>
        <taxon>Eukaryota</taxon>
        <taxon>Rhodophyta</taxon>
        <taxon>Stylonematophyceae</taxon>
        <taxon>Stylonematales</taxon>
        <taxon>Stylonemataceae</taxon>
        <taxon>Rhodosorus</taxon>
    </lineage>
</organism>
<dbReference type="InterPro" id="IPR000504">
    <property type="entry name" value="RRM_dom"/>
</dbReference>
<comment type="caution">
    <text evidence="5">The sequence shown here is derived from an EMBL/GenBank/DDBJ whole genome shotgun (WGS) entry which is preliminary data.</text>
</comment>
<evidence type="ECO:0000259" key="4">
    <source>
        <dbReference type="PROSITE" id="PS50102"/>
    </source>
</evidence>
<dbReference type="InterPro" id="IPR012677">
    <property type="entry name" value="Nucleotide-bd_a/b_plait_sf"/>
</dbReference>
<evidence type="ECO:0000256" key="3">
    <source>
        <dbReference type="SAM" id="MobiDB-lite"/>
    </source>
</evidence>
<dbReference type="InterPro" id="IPR035979">
    <property type="entry name" value="RBD_domain_sf"/>
</dbReference>
<sequence length="223" mass="23454">MEDGGDDRGMNIDRPLEDIIKETRKGRGGKPRKSRPKKGGKGGGDAMQIDKKIKTGGIQKDSKNRKRKPSGVSVGAFKAAAAEAGLTGLSGTRVDVSNLGPGVTEGDLSELFAGVGPLVKVKMIFDKNHRSSGNAIILFRNRSDAVEAIKKYHEVPLDGKPLSLSLSTKGVGPESKGSTSGATGAVKIVSSHGKRVITQSSRGSTPRRRGGSRKPGRPNAMRM</sequence>
<dbReference type="Proteomes" id="UP001157974">
    <property type="component" value="Unassembled WGS sequence"/>
</dbReference>
<accession>A0AAV8UJN8</accession>
<reference evidence="5 6" key="1">
    <citation type="journal article" date="2023" name="Nat. Commun.">
        <title>Origin of minicircular mitochondrial genomes in red algae.</title>
        <authorList>
            <person name="Lee Y."/>
            <person name="Cho C.H."/>
            <person name="Lee Y.M."/>
            <person name="Park S.I."/>
            <person name="Yang J.H."/>
            <person name="West J.A."/>
            <person name="Bhattacharya D."/>
            <person name="Yoon H.S."/>
        </authorList>
    </citation>
    <scope>NUCLEOTIDE SEQUENCE [LARGE SCALE GENOMIC DNA]</scope>
    <source>
        <strain evidence="5 6">CCMP1338</strain>
        <tissue evidence="5">Whole cell</tissue>
    </source>
</reference>
<feature type="domain" description="RRM" evidence="4">
    <location>
        <begin position="92"/>
        <end position="169"/>
    </location>
</feature>
<dbReference type="GO" id="GO:0006406">
    <property type="term" value="P:mRNA export from nucleus"/>
    <property type="evidence" value="ECO:0007669"/>
    <property type="project" value="TreeGrafter"/>
</dbReference>